<dbReference type="AlphaFoldDB" id="A0AAJ0U5C5"/>
<sequence>MRPDQSGVIVLFAKRRWQGRPVDVAVPVGRSIPPRALAWLKAFAERQQRPLLYTAQTLSEDGGYAAQQQVFVHGPPAFREQVAAWQRSGQPLW</sequence>
<reference evidence="1" key="1">
    <citation type="submission" date="2017-08" db="EMBL/GenBank/DDBJ databases">
        <authorList>
            <person name="Imhoff J.F."/>
            <person name="Rahn T."/>
            <person name="Kuenzel S."/>
            <person name="Neulinger S.C."/>
        </authorList>
    </citation>
    <scope>NUCLEOTIDE SEQUENCE</scope>
    <source>
        <strain evidence="1">DSM 11080</strain>
    </source>
</reference>
<dbReference type="Proteomes" id="UP001296776">
    <property type="component" value="Unassembled WGS sequence"/>
</dbReference>
<evidence type="ECO:0000313" key="2">
    <source>
        <dbReference type="Proteomes" id="UP001296776"/>
    </source>
</evidence>
<gene>
    <name evidence="1" type="ORF">CKO40_13275</name>
</gene>
<proteinExistence type="predicted"/>
<evidence type="ECO:0000313" key="1">
    <source>
        <dbReference type="EMBL" id="MBK1705497.1"/>
    </source>
</evidence>
<accession>A0AAJ0U5C5</accession>
<protein>
    <submittedName>
        <fullName evidence="1">Uncharacterized protein</fullName>
    </submittedName>
</protein>
<reference evidence="1" key="2">
    <citation type="journal article" date="2020" name="Microorganisms">
        <title>Osmotic Adaptation and Compatible Solute Biosynthesis of Phototrophic Bacteria as Revealed from Genome Analyses.</title>
        <authorList>
            <person name="Imhoff J.F."/>
            <person name="Rahn T."/>
            <person name="Kunzel S."/>
            <person name="Keller A."/>
            <person name="Neulinger S.C."/>
        </authorList>
    </citation>
    <scope>NUCLEOTIDE SEQUENCE</scope>
    <source>
        <strain evidence="1">DSM 11080</strain>
    </source>
</reference>
<comment type="caution">
    <text evidence="1">The sequence shown here is derived from an EMBL/GenBank/DDBJ whole genome shotgun (WGS) entry which is preliminary data.</text>
</comment>
<organism evidence="1 2">
    <name type="scientific">Halochromatium glycolicum</name>
    <dbReference type="NCBI Taxonomy" id="85075"/>
    <lineage>
        <taxon>Bacteria</taxon>
        <taxon>Pseudomonadati</taxon>
        <taxon>Pseudomonadota</taxon>
        <taxon>Gammaproteobacteria</taxon>
        <taxon>Chromatiales</taxon>
        <taxon>Chromatiaceae</taxon>
        <taxon>Halochromatium</taxon>
    </lineage>
</organism>
<keyword evidence="2" id="KW-1185">Reference proteome</keyword>
<dbReference type="RefSeq" id="WP_200346714.1">
    <property type="nucleotide sequence ID" value="NZ_NRSJ01000023.1"/>
</dbReference>
<dbReference type="EMBL" id="NRSJ01000023">
    <property type="protein sequence ID" value="MBK1705497.1"/>
    <property type="molecule type" value="Genomic_DNA"/>
</dbReference>
<name>A0AAJ0U5C5_9GAMM</name>